<feature type="coiled-coil region" evidence="1">
    <location>
        <begin position="8"/>
        <end position="42"/>
    </location>
</feature>
<keyword evidence="3" id="KW-1185">Reference proteome</keyword>
<name>A0AAC9I5H2_9FLAO</name>
<gene>
    <name evidence="2" type="ORF">EM308_10850</name>
</gene>
<dbReference type="AlphaFoldDB" id="A0AAC9I5H2"/>
<evidence type="ECO:0000313" key="2">
    <source>
        <dbReference type="EMBL" id="AOW09967.1"/>
    </source>
</evidence>
<sequence length="96" mass="11000">MASQQLGVKDYNEMKEDYDIRINRLNLKLSALNEDQVDLKDLLNVGIKNLLKLDKCLDTEDLTKSRGLIGSIFLENFAIQGNDFRTTRINEVVNII</sequence>
<dbReference type="Proteomes" id="UP000175968">
    <property type="component" value="Chromosome"/>
</dbReference>
<keyword evidence="1" id="KW-0175">Coiled coil</keyword>
<proteinExistence type="predicted"/>
<dbReference type="KEGG" id="fgl:EM308_10850"/>
<protein>
    <submittedName>
        <fullName evidence="2">Uncharacterized protein</fullName>
    </submittedName>
</protein>
<accession>A0AAC9I5H2</accession>
<reference evidence="2 3" key="1">
    <citation type="submission" date="2016-10" db="EMBL/GenBank/DDBJ databases">
        <title>Flavobacterium gilvum sp. nov., isolated from stream water.</title>
        <authorList>
            <person name="Shin S.-K."/>
            <person name="Cho Y.-J."/>
            <person name="Yi H."/>
        </authorList>
    </citation>
    <scope>NUCLEOTIDE SEQUENCE [LARGE SCALE GENOMIC DNA]</scope>
    <source>
        <strain evidence="2 3">EM1308</strain>
    </source>
</reference>
<organism evidence="2 3">
    <name type="scientific">Flavobacterium gilvum</name>
    <dbReference type="NCBI Taxonomy" id="1492737"/>
    <lineage>
        <taxon>Bacteria</taxon>
        <taxon>Pseudomonadati</taxon>
        <taxon>Bacteroidota</taxon>
        <taxon>Flavobacteriia</taxon>
        <taxon>Flavobacteriales</taxon>
        <taxon>Flavobacteriaceae</taxon>
        <taxon>Flavobacterium</taxon>
    </lineage>
</organism>
<evidence type="ECO:0000256" key="1">
    <source>
        <dbReference type="SAM" id="Coils"/>
    </source>
</evidence>
<dbReference type="EMBL" id="CP017479">
    <property type="protein sequence ID" value="AOW09967.1"/>
    <property type="molecule type" value="Genomic_DNA"/>
</dbReference>
<evidence type="ECO:0000313" key="3">
    <source>
        <dbReference type="Proteomes" id="UP000175968"/>
    </source>
</evidence>